<evidence type="ECO:0000256" key="1">
    <source>
        <dbReference type="PROSITE-ProRule" id="PRU00176"/>
    </source>
</evidence>
<evidence type="ECO:0000313" key="4">
    <source>
        <dbReference type="EMBL" id="KAK7101234.1"/>
    </source>
</evidence>
<evidence type="ECO:0000256" key="2">
    <source>
        <dbReference type="SAM" id="MobiDB-lite"/>
    </source>
</evidence>
<dbReference type="GO" id="GO:0005654">
    <property type="term" value="C:nucleoplasm"/>
    <property type="evidence" value="ECO:0007669"/>
    <property type="project" value="TreeGrafter"/>
</dbReference>
<dbReference type="AlphaFoldDB" id="A0AAN9B9R7"/>
<dbReference type="SMART" id="SM00360">
    <property type="entry name" value="RRM"/>
    <property type="match status" value="2"/>
</dbReference>
<dbReference type="CDD" id="cd12260">
    <property type="entry name" value="RRM2_SREK1"/>
    <property type="match status" value="1"/>
</dbReference>
<dbReference type="SUPFAM" id="SSF54928">
    <property type="entry name" value="RNA-binding domain, RBD"/>
    <property type="match status" value="2"/>
</dbReference>
<evidence type="ECO:0000313" key="5">
    <source>
        <dbReference type="Proteomes" id="UP001374579"/>
    </source>
</evidence>
<comment type="caution">
    <text evidence="4">The sequence shown here is derived from an EMBL/GenBank/DDBJ whole genome shotgun (WGS) entry which is preliminary data.</text>
</comment>
<dbReference type="CDD" id="cd12259">
    <property type="entry name" value="RRM_SRSF11_SREK1"/>
    <property type="match status" value="1"/>
</dbReference>
<name>A0AAN9B9R7_9CAEN</name>
<accession>A0AAN9B9R7</accession>
<dbReference type="InterPro" id="IPR035979">
    <property type="entry name" value="RBD_domain_sf"/>
</dbReference>
<feature type="region of interest" description="Disordered" evidence="2">
    <location>
        <begin position="242"/>
        <end position="619"/>
    </location>
</feature>
<dbReference type="InterPro" id="IPR000504">
    <property type="entry name" value="RRM_dom"/>
</dbReference>
<organism evidence="4 5">
    <name type="scientific">Littorina saxatilis</name>
    <dbReference type="NCBI Taxonomy" id="31220"/>
    <lineage>
        <taxon>Eukaryota</taxon>
        <taxon>Metazoa</taxon>
        <taxon>Spiralia</taxon>
        <taxon>Lophotrochozoa</taxon>
        <taxon>Mollusca</taxon>
        <taxon>Gastropoda</taxon>
        <taxon>Caenogastropoda</taxon>
        <taxon>Littorinimorpha</taxon>
        <taxon>Littorinoidea</taxon>
        <taxon>Littorinidae</taxon>
        <taxon>Littorina</taxon>
    </lineage>
</organism>
<dbReference type="EMBL" id="JBAMIC010000011">
    <property type="protein sequence ID" value="KAK7101234.1"/>
    <property type="molecule type" value="Genomic_DNA"/>
</dbReference>
<evidence type="ECO:0000259" key="3">
    <source>
        <dbReference type="PROSITE" id="PS50102"/>
    </source>
</evidence>
<dbReference type="Proteomes" id="UP001374579">
    <property type="component" value="Unassembled WGS sequence"/>
</dbReference>
<feature type="compositionally biased region" description="Basic residues" evidence="2">
    <location>
        <begin position="478"/>
        <end position="532"/>
    </location>
</feature>
<proteinExistence type="predicted"/>
<reference evidence="4 5" key="1">
    <citation type="submission" date="2024-02" db="EMBL/GenBank/DDBJ databases">
        <title>Chromosome-scale genome assembly of the rough periwinkle Littorina saxatilis.</title>
        <authorList>
            <person name="De Jode A."/>
            <person name="Faria R."/>
            <person name="Formenti G."/>
            <person name="Sims Y."/>
            <person name="Smith T.P."/>
            <person name="Tracey A."/>
            <person name="Wood J.M.D."/>
            <person name="Zagrodzka Z.B."/>
            <person name="Johannesson K."/>
            <person name="Butlin R.K."/>
            <person name="Leder E.H."/>
        </authorList>
    </citation>
    <scope>NUCLEOTIDE SEQUENCE [LARGE SCALE GENOMIC DNA]</scope>
    <source>
        <strain evidence="4">Snail1</strain>
        <tissue evidence="4">Muscle</tissue>
    </source>
</reference>
<protein>
    <recommendedName>
        <fullName evidence="3">RRM domain-containing protein</fullName>
    </recommendedName>
</protein>
<sequence length="619" mass="70308">MSKLDTRVIQVTNVAPTTSKEQLKTLFQFIGRIREIKVFPPEGSDQQVAAKVCYIEFDDSTSAGVSLHLTNTVFIDRALIVVPVMDGKIPDEKVAMQLTPQTVARMAPGQPAWPANVVSQVAGSGGGQVISTYDPRLNALGLPQYPPLPANLDAAKVEEIRRTVYIGNLDPKTTPDNLISFFSQAGEVKYVRMAGDGSSGSRGAYLELTDQRSVATCLGYNGINFNGRTITVSHSKVSITKPLTKSQEASRREVEEAMKKVKEAQSLISAAAGERSRSRSRSRRRSRSRGFSRSRSRSRRRSRSRSKGRRRRTRSRSRGRKSRSPRRVRRSRTRSPRRRRSRSRSGIVVIPARERRSRTPPRAYSGRRSRSRSRRKSPPRRRTSRSRSRGKGKDRKSKEREKKKEKKKSVSRSPSPPRLEREEAAAADSGDEISPVKRNSRDRTKSPTAPRRRKSPSRSPPPVRASRKRSGSRSPVRSARRRSPSPPRKRRSKSRSPRHSRSPAKKKKVRSPRRSRSGSRHRSKKDKKKERSRSRDRERKDKEKKKKSSKDKREDKEKDKDKDKMLAGKVVRDYDEEEKGYQSASEHEEEMRSQPGDVEEEEARSSGGDQQLVDMDTSD</sequence>
<dbReference type="InterPro" id="IPR012677">
    <property type="entry name" value="Nucleotide-bd_a/b_plait_sf"/>
</dbReference>
<dbReference type="PROSITE" id="PS50102">
    <property type="entry name" value="RRM"/>
    <property type="match status" value="2"/>
</dbReference>
<dbReference type="FunFam" id="3.30.70.330:FF:000084">
    <property type="entry name" value="Serine/arginine-rich splicing factor 11 isoform 1"/>
    <property type="match status" value="1"/>
</dbReference>
<feature type="domain" description="RRM" evidence="3">
    <location>
        <begin position="7"/>
        <end position="86"/>
    </location>
</feature>
<keyword evidence="5" id="KW-1185">Reference proteome</keyword>
<feature type="compositionally biased region" description="Basic and acidic residues" evidence="2">
    <location>
        <begin position="248"/>
        <end position="263"/>
    </location>
</feature>
<dbReference type="PANTHER" id="PTHR32343:SF22">
    <property type="entry name" value="LD29830P"/>
    <property type="match status" value="1"/>
</dbReference>
<dbReference type="InterPro" id="IPR034192">
    <property type="entry name" value="SREK1_RRM2"/>
</dbReference>
<feature type="compositionally biased region" description="Basic residues" evidence="2">
    <location>
        <begin position="355"/>
        <end position="395"/>
    </location>
</feature>
<dbReference type="GO" id="GO:0003723">
    <property type="term" value="F:RNA binding"/>
    <property type="evidence" value="ECO:0007669"/>
    <property type="project" value="UniProtKB-UniRule"/>
</dbReference>
<gene>
    <name evidence="4" type="ORF">V1264_024049</name>
</gene>
<feature type="compositionally biased region" description="Basic residues" evidence="2">
    <location>
        <begin position="278"/>
        <end position="343"/>
    </location>
</feature>
<dbReference type="PANTHER" id="PTHR32343">
    <property type="entry name" value="SERINE/ARGININE-RICH SPLICING FACTOR"/>
    <property type="match status" value="1"/>
</dbReference>
<keyword evidence="1" id="KW-0694">RNA-binding</keyword>
<dbReference type="Gene3D" id="3.30.70.330">
    <property type="match status" value="2"/>
</dbReference>
<feature type="compositionally biased region" description="Basic and acidic residues" evidence="2">
    <location>
        <begin position="551"/>
        <end position="573"/>
    </location>
</feature>
<dbReference type="Pfam" id="PF00076">
    <property type="entry name" value="RRM_1"/>
    <property type="match status" value="2"/>
</dbReference>
<feature type="domain" description="RRM" evidence="3">
    <location>
        <begin position="162"/>
        <end position="237"/>
    </location>
</feature>